<protein>
    <submittedName>
        <fullName evidence="2">Uncharacterized protein</fullName>
    </submittedName>
</protein>
<accession>A0A915DN17</accession>
<dbReference type="Proteomes" id="UP000887574">
    <property type="component" value="Unplaced"/>
</dbReference>
<organism evidence="1 2">
    <name type="scientific">Ditylenchus dipsaci</name>
    <dbReference type="NCBI Taxonomy" id="166011"/>
    <lineage>
        <taxon>Eukaryota</taxon>
        <taxon>Metazoa</taxon>
        <taxon>Ecdysozoa</taxon>
        <taxon>Nematoda</taxon>
        <taxon>Chromadorea</taxon>
        <taxon>Rhabditida</taxon>
        <taxon>Tylenchina</taxon>
        <taxon>Tylenchomorpha</taxon>
        <taxon>Sphaerularioidea</taxon>
        <taxon>Anguinidae</taxon>
        <taxon>Anguininae</taxon>
        <taxon>Ditylenchus</taxon>
    </lineage>
</organism>
<proteinExistence type="predicted"/>
<dbReference type="AlphaFoldDB" id="A0A915DN17"/>
<reference evidence="2" key="1">
    <citation type="submission" date="2022-11" db="UniProtKB">
        <authorList>
            <consortium name="WormBaseParasite"/>
        </authorList>
    </citation>
    <scope>IDENTIFICATION</scope>
</reference>
<evidence type="ECO:0000313" key="2">
    <source>
        <dbReference type="WBParaSite" id="jg21722"/>
    </source>
</evidence>
<sequence length="109" mass="12663">MKDAALNFTFPFSRLIFKGTNGGLDAIAAVVEKFPGECSIDGCLTMSEKLVSQADGTFQEDGKRFYYFANQCFSTFYSQFMDWMKKMNWGRDKFMKRFSAMIFGIFFYF</sequence>
<keyword evidence="1" id="KW-1185">Reference proteome</keyword>
<dbReference type="WBParaSite" id="jg21722">
    <property type="protein sequence ID" value="jg21722"/>
    <property type="gene ID" value="jg21722"/>
</dbReference>
<evidence type="ECO:0000313" key="1">
    <source>
        <dbReference type="Proteomes" id="UP000887574"/>
    </source>
</evidence>
<name>A0A915DN17_9BILA</name>